<dbReference type="InterPro" id="IPR011989">
    <property type="entry name" value="ARM-like"/>
</dbReference>
<reference evidence="1" key="1">
    <citation type="submission" date="2021-02" db="EMBL/GenBank/DDBJ databases">
        <title>Comparative genomics reveals that relaxation of natural selection precedes convergent phenotypic evolution of cavefish.</title>
        <authorList>
            <person name="Peng Z."/>
        </authorList>
    </citation>
    <scope>NUCLEOTIDE SEQUENCE</scope>
    <source>
        <tissue evidence="1">Muscle</tissue>
    </source>
</reference>
<dbReference type="InterPro" id="IPR016024">
    <property type="entry name" value="ARM-type_fold"/>
</dbReference>
<dbReference type="Proteomes" id="UP001059041">
    <property type="component" value="Linkage Group LG1"/>
</dbReference>
<sequence length="1156" mass="131602">MLSELLHVNKRDRTLGKMSKRKQFLDSLHHEHVQDFLNFIKLHRDGADPFDLVEVLSELQRSQRQELWDRLLKLLQHTLTAHPPECWITGAEEEPGDMEVEVSEEQMQAMAVIEGVTIVSTVSIDILQENDTYTSLLDVAQMLNCIESSLPLSQTPLQQAIHWMFECWWKRDLKGKEELGWTAFLVCLENTVTLEKPVSELRRLCTLREVLLSVDFTSERGQQVIDPLLQCFFRASHIKQEEGKRFLAFLFSWNESFIRMIHETIKNQLQFFPKTLSVHVAEIYFRAWRKASGTFLEEIESTCIQDLMQHATLLHRNSPVHSKVRQILTYFHKQKFREGVDEMLHRLYKPILWKALKATNSEVRANATLLFTEAFPIHDPSMNSEMVDQAVQKQLDLLFALLDDPQPLVRSSAVLGVCSVLARCWEVIPSTVITDLLQKLILQLANDTSSPDVRCSVFMCMSIILDNSLSHPLMEKLLPALKSSLHDSSEKVRVAFVGMLLKIKGVRAAKFWKVCSLEHLLARLEIDSPPVSKRIVNLLFNSFFPVNQPETVWCERCVTLIQTNPGAARKFYQYAYLYTAPANIVKLMLVIRKCLNVCIQNSDDEFASSNKENSTLLEDVLSVQDTSSMASLLEILVILWKSVQKSLQSNQEAFKYTTSKFSSVLPQYLKVFQEERCKAPLILLASMLPVSAVPALRSKVMSHLKSLKAGSAVMAYSQSLECLCSWGQISHIVELIENWLTEAAPVNGRGGENSTGKVHFDGLEESKPDLGLDYLDYLLLHPKTRDSLLTMQLDQIRQLHNALYKWKSLLLCSLNGSEVSTAITETAPRAFIFHGRLSIHLQHKYPEEREFLRSLEHSVSWVEKKVLPLMTSSSNEQQLSFSRKIVECCLTVCKNVLRVSVGDSDFRDHLLQHVASVLQSEKGYMCIPHVLALLTEVAQSCLSHKIDGEDDQLSLSVRILTNIFQKIVEIMAHRLRKDKEEGQELCCSSEDDLYDFLLVTNFTTERSEFITGVFSSLCAAVIIDISRTLQKISHVEEVLTPETVDDLPSLSNTILKVILRSPAVTRFFLAEMSSSIDSEAIDSIPQWAAVTHILTVIKQTDVFNMELKEIGVSVRRQIQSHYNITAENAENIQRTIYESTVRMLNDILTSCQQSNS</sequence>
<organism evidence="1 2">
    <name type="scientific">Triplophysa rosa</name>
    <name type="common">Cave loach</name>
    <dbReference type="NCBI Taxonomy" id="992332"/>
    <lineage>
        <taxon>Eukaryota</taxon>
        <taxon>Metazoa</taxon>
        <taxon>Chordata</taxon>
        <taxon>Craniata</taxon>
        <taxon>Vertebrata</taxon>
        <taxon>Euteleostomi</taxon>
        <taxon>Actinopterygii</taxon>
        <taxon>Neopterygii</taxon>
        <taxon>Teleostei</taxon>
        <taxon>Ostariophysi</taxon>
        <taxon>Cypriniformes</taxon>
        <taxon>Nemacheilidae</taxon>
        <taxon>Triplophysa</taxon>
    </lineage>
</organism>
<protein>
    <submittedName>
        <fullName evidence="1">Condensin-2 complex subunit G2</fullName>
    </submittedName>
</protein>
<dbReference type="OrthoDB" id="10062843at2759"/>
<dbReference type="GO" id="GO:0005634">
    <property type="term" value="C:nucleus"/>
    <property type="evidence" value="ECO:0007669"/>
    <property type="project" value="InterPro"/>
</dbReference>
<dbReference type="PANTHER" id="PTHR16199">
    <property type="entry name" value="CONDENSIN-2 COMPLEX SUBUNIT G2"/>
    <property type="match status" value="1"/>
</dbReference>
<proteinExistence type="predicted"/>
<comment type="caution">
    <text evidence="1">The sequence shown here is derived from an EMBL/GenBank/DDBJ whole genome shotgun (WGS) entry which is preliminary data.</text>
</comment>
<dbReference type="AlphaFoldDB" id="A0A9W7X727"/>
<dbReference type="GO" id="GO:0000070">
    <property type="term" value="P:mitotic sister chromatid segregation"/>
    <property type="evidence" value="ECO:0007669"/>
    <property type="project" value="TreeGrafter"/>
</dbReference>
<keyword evidence="2" id="KW-1185">Reference proteome</keyword>
<dbReference type="EMBL" id="JAFHDT010000001">
    <property type="protein sequence ID" value="KAI7814895.1"/>
    <property type="molecule type" value="Genomic_DNA"/>
</dbReference>
<dbReference type="Pfam" id="PF12422">
    <property type="entry name" value="Condensin2nSMC"/>
    <property type="match status" value="1"/>
</dbReference>
<dbReference type="PANTHER" id="PTHR16199:SF4">
    <property type="entry name" value="CONDENSIN-2 COMPLEX SUBUNIT G2"/>
    <property type="match status" value="1"/>
</dbReference>
<dbReference type="InterPro" id="IPR024741">
    <property type="entry name" value="Condensin2_G2"/>
</dbReference>
<dbReference type="SUPFAM" id="SSF48371">
    <property type="entry name" value="ARM repeat"/>
    <property type="match status" value="1"/>
</dbReference>
<gene>
    <name evidence="1" type="ORF">IRJ41_024163</name>
</gene>
<dbReference type="Gene3D" id="1.25.10.10">
    <property type="entry name" value="Leucine-rich Repeat Variant"/>
    <property type="match status" value="1"/>
</dbReference>
<dbReference type="GO" id="GO:0000796">
    <property type="term" value="C:condensin complex"/>
    <property type="evidence" value="ECO:0007669"/>
    <property type="project" value="TreeGrafter"/>
</dbReference>
<evidence type="ECO:0000313" key="2">
    <source>
        <dbReference type="Proteomes" id="UP001059041"/>
    </source>
</evidence>
<evidence type="ECO:0000313" key="1">
    <source>
        <dbReference type="EMBL" id="KAI7814895.1"/>
    </source>
</evidence>
<accession>A0A9W7X727</accession>
<name>A0A9W7X727_TRIRA</name>